<dbReference type="OrthoDB" id="10260614at2759"/>
<name>A0A9P1MD68_9PEZI</name>
<accession>A0A9P1MD68</accession>
<sequence length="140" mass="15025">MSGPTEPISLERFAEALKDLPLVSLRLKILEIRNSGEKWEDFEAGVFERDPGDDEEQDRGVVPNGDATTANQSATTDRSHPAWSDGTFQVGTIRAEPNTTGGGGSLSDADLAKLIEERMRVLEASDDEGTDAGGENGLHL</sequence>
<evidence type="ECO:0000256" key="1">
    <source>
        <dbReference type="SAM" id="MobiDB-lite"/>
    </source>
</evidence>
<dbReference type="AlphaFoldDB" id="A0A9P1MD68"/>
<organism evidence="2 3">
    <name type="scientific">Parascedosporium putredinis</name>
    <dbReference type="NCBI Taxonomy" id="1442378"/>
    <lineage>
        <taxon>Eukaryota</taxon>
        <taxon>Fungi</taxon>
        <taxon>Dikarya</taxon>
        <taxon>Ascomycota</taxon>
        <taxon>Pezizomycotina</taxon>
        <taxon>Sordariomycetes</taxon>
        <taxon>Hypocreomycetidae</taxon>
        <taxon>Microascales</taxon>
        <taxon>Microascaceae</taxon>
        <taxon>Parascedosporium</taxon>
    </lineage>
</organism>
<dbReference type="Proteomes" id="UP000838763">
    <property type="component" value="Unassembled WGS sequence"/>
</dbReference>
<feature type="compositionally biased region" description="Polar residues" evidence="1">
    <location>
        <begin position="66"/>
        <end position="76"/>
    </location>
</feature>
<protein>
    <submittedName>
        <fullName evidence="2">Uncharacterized protein</fullName>
    </submittedName>
</protein>
<dbReference type="EMBL" id="CALLCH030000015">
    <property type="protein sequence ID" value="CAI4217032.1"/>
    <property type="molecule type" value="Genomic_DNA"/>
</dbReference>
<evidence type="ECO:0000313" key="2">
    <source>
        <dbReference type="EMBL" id="CAI4217032.1"/>
    </source>
</evidence>
<proteinExistence type="predicted"/>
<comment type="caution">
    <text evidence="2">The sequence shown here is derived from an EMBL/GenBank/DDBJ whole genome shotgun (WGS) entry which is preliminary data.</text>
</comment>
<feature type="region of interest" description="Disordered" evidence="1">
    <location>
        <begin position="42"/>
        <end position="85"/>
    </location>
</feature>
<keyword evidence="3" id="KW-1185">Reference proteome</keyword>
<evidence type="ECO:0000313" key="3">
    <source>
        <dbReference type="Proteomes" id="UP000838763"/>
    </source>
</evidence>
<gene>
    <name evidence="2" type="ORF">PPNO1_LOCUS6675</name>
</gene>
<reference evidence="2" key="1">
    <citation type="submission" date="2022-11" db="EMBL/GenBank/DDBJ databases">
        <authorList>
            <person name="Scott C."/>
            <person name="Bruce N."/>
        </authorList>
    </citation>
    <scope>NUCLEOTIDE SEQUENCE</scope>
</reference>